<dbReference type="InterPro" id="IPR011042">
    <property type="entry name" value="6-blade_b-propeller_TolB-like"/>
</dbReference>
<organism evidence="2 3">
    <name type="scientific">Exiguobacterium undae</name>
    <dbReference type="NCBI Taxonomy" id="169177"/>
    <lineage>
        <taxon>Bacteria</taxon>
        <taxon>Bacillati</taxon>
        <taxon>Bacillota</taxon>
        <taxon>Bacilli</taxon>
        <taxon>Bacillales</taxon>
        <taxon>Bacillales Family XII. Incertae Sedis</taxon>
        <taxon>Exiguobacterium</taxon>
    </lineage>
</organism>
<reference evidence="2 3" key="1">
    <citation type="submission" date="2016-03" db="EMBL/GenBank/DDBJ databases">
        <authorList>
            <person name="Cho S.-Y."/>
            <person name="Lim S."/>
            <person name="Kim H."/>
            <person name="Soh E.H."/>
            <person name="Moon J.S."/>
        </authorList>
    </citation>
    <scope>NUCLEOTIDE SEQUENCE [LARGE SCALE GENOMIC DNA]</scope>
    <source>
        <strain evidence="2 3">KCTC 3810</strain>
    </source>
</reference>
<dbReference type="EMBL" id="LVVL01000001">
    <property type="protein sequence ID" value="OAN14961.1"/>
    <property type="molecule type" value="Genomic_DNA"/>
</dbReference>
<dbReference type="Proteomes" id="UP000078447">
    <property type="component" value="Unassembled WGS sequence"/>
</dbReference>
<dbReference type="RefSeq" id="WP_028105969.1">
    <property type="nucleotide sequence ID" value="NZ_LVVL01000001.1"/>
</dbReference>
<dbReference type="PANTHER" id="PTHR19328">
    <property type="entry name" value="HEDGEHOG-INTERACTING PROTEIN"/>
    <property type="match status" value="1"/>
</dbReference>
<keyword evidence="3" id="KW-1185">Reference proteome</keyword>
<gene>
    <name evidence="2" type="ORF">A3783_03210</name>
</gene>
<proteinExistence type="predicted"/>
<name>A0ABX2V9W8_9BACL</name>
<protein>
    <recommendedName>
        <fullName evidence="1">Glucose/Sorbosone dehydrogenase domain-containing protein</fullName>
    </recommendedName>
</protein>
<evidence type="ECO:0000313" key="2">
    <source>
        <dbReference type="EMBL" id="OAN14961.1"/>
    </source>
</evidence>
<sequence length="353" mass="39129">MWKHTWSIPVSLAIVLAGCSQSEERDSSTDQSTSVPKTAKTVESNVVLKELRTPWNIEKNEETFYITEREGTILKGSSKEQVRMELDLSENVVAEGEGGLLGMALDPDFSDNQTAYVYHTYEKNGTLYNRVIEIVEQDDTWKETRVLLDEIPGASIHNGGRIEIGPDDFLYVTAGDAAVPENAQKLSSLAGKILRMKLDGSPADGNLREYVYSYGHRNPQGLVFVDQTLYATEHGQSGHDEINRIESKNYGWPLIEGTEKQQGLVTPWYEVGEQSVAPSGVAALDGKLYFGTLVGQSLRSIETSTSKVEQVVSDRGRIRDVMVDGEDLYYITNNTDGRGNPGDEDDVLVRLMP</sequence>
<evidence type="ECO:0000259" key="1">
    <source>
        <dbReference type="Pfam" id="PF07995"/>
    </source>
</evidence>
<dbReference type="InterPro" id="IPR011041">
    <property type="entry name" value="Quinoprot_gluc/sorb_DH_b-prop"/>
</dbReference>
<evidence type="ECO:0000313" key="3">
    <source>
        <dbReference type="Proteomes" id="UP000078447"/>
    </source>
</evidence>
<feature type="domain" description="Glucose/Sorbosone dehydrogenase" evidence="1">
    <location>
        <begin position="51"/>
        <end position="338"/>
    </location>
</feature>
<dbReference type="Gene3D" id="2.120.10.30">
    <property type="entry name" value="TolB, C-terminal domain"/>
    <property type="match status" value="1"/>
</dbReference>
<dbReference type="PROSITE" id="PS51257">
    <property type="entry name" value="PROKAR_LIPOPROTEIN"/>
    <property type="match status" value="1"/>
</dbReference>
<accession>A0ABX2V9W8</accession>
<dbReference type="Pfam" id="PF07995">
    <property type="entry name" value="GSDH"/>
    <property type="match status" value="1"/>
</dbReference>
<comment type="caution">
    <text evidence="2">The sequence shown here is derived from an EMBL/GenBank/DDBJ whole genome shotgun (WGS) entry which is preliminary data.</text>
</comment>
<dbReference type="SUPFAM" id="SSF50952">
    <property type="entry name" value="Soluble quinoprotein glucose dehydrogenase"/>
    <property type="match status" value="1"/>
</dbReference>
<dbReference type="PANTHER" id="PTHR19328:SF13">
    <property type="entry name" value="HIPL1 PROTEIN"/>
    <property type="match status" value="1"/>
</dbReference>
<dbReference type="InterPro" id="IPR012938">
    <property type="entry name" value="Glc/Sorbosone_DH"/>
</dbReference>